<reference evidence="1" key="1">
    <citation type="journal article" date="2014" name="Nat. Commun.">
        <title>Multiple recent horizontal transfers of a large genomic region in cheese making fungi.</title>
        <authorList>
            <person name="Cheeseman K."/>
            <person name="Ropars J."/>
            <person name="Renault P."/>
            <person name="Dupont J."/>
            <person name="Gouzy J."/>
            <person name="Branca A."/>
            <person name="Abraham A.L."/>
            <person name="Ceppi M."/>
            <person name="Conseiller E."/>
            <person name="Debuchy R."/>
            <person name="Malagnac F."/>
            <person name="Goarin A."/>
            <person name="Silar P."/>
            <person name="Lacoste S."/>
            <person name="Sallet E."/>
            <person name="Bensimon A."/>
            <person name="Giraud T."/>
            <person name="Brygoo Y."/>
        </authorList>
    </citation>
    <scope>NUCLEOTIDE SEQUENCE [LARGE SCALE GENOMIC DNA]</scope>
    <source>
        <strain evidence="1">FM164</strain>
    </source>
</reference>
<dbReference type="Proteomes" id="UP000030686">
    <property type="component" value="Unassembled WGS sequence"/>
</dbReference>
<keyword evidence="2" id="KW-1185">Reference proteome</keyword>
<name>W6QGJ1_PENRF</name>
<sequence>MKSCSTRTANCPNIFIAHSLGGTIVSSVLLYADSAQETPTTDLRSIILPSCGAIFIGTPELDSRLIELQSYLDNAKGLSKSPAILIRKHSRW</sequence>
<proteinExistence type="predicted"/>
<dbReference type="AlphaFoldDB" id="W6QGJ1"/>
<dbReference type="STRING" id="1365484.W6QGJ1"/>
<protein>
    <submittedName>
        <fullName evidence="1">Genomic scaffold, ProqFM164S04</fullName>
    </submittedName>
</protein>
<organism evidence="1 2">
    <name type="scientific">Penicillium roqueforti (strain FM164)</name>
    <dbReference type="NCBI Taxonomy" id="1365484"/>
    <lineage>
        <taxon>Eukaryota</taxon>
        <taxon>Fungi</taxon>
        <taxon>Dikarya</taxon>
        <taxon>Ascomycota</taxon>
        <taxon>Pezizomycotina</taxon>
        <taxon>Eurotiomycetes</taxon>
        <taxon>Eurotiomycetidae</taxon>
        <taxon>Eurotiales</taxon>
        <taxon>Aspergillaceae</taxon>
        <taxon>Penicillium</taxon>
    </lineage>
</organism>
<evidence type="ECO:0000313" key="1">
    <source>
        <dbReference type="EMBL" id="CDM35943.1"/>
    </source>
</evidence>
<evidence type="ECO:0000313" key="2">
    <source>
        <dbReference type="Proteomes" id="UP000030686"/>
    </source>
</evidence>
<dbReference type="OrthoDB" id="5086500at2759"/>
<gene>
    <name evidence="1" type="ORF">PROQFM164_S04g000824</name>
</gene>
<dbReference type="EMBL" id="HG792018">
    <property type="protein sequence ID" value="CDM35943.1"/>
    <property type="molecule type" value="Genomic_DNA"/>
</dbReference>
<accession>W6QGJ1</accession>